<protein>
    <recommendedName>
        <fullName evidence="1">LRAT domain-containing protein</fullName>
    </recommendedName>
</protein>
<dbReference type="PANTHER" id="PTHR46137:SF3">
    <property type="entry name" value="OS05G0310600 PROTEIN"/>
    <property type="match status" value="1"/>
</dbReference>
<gene>
    <name evidence="2" type="ORF">R1flu_011853</name>
</gene>
<dbReference type="Proteomes" id="UP001605036">
    <property type="component" value="Unassembled WGS sequence"/>
</dbReference>
<evidence type="ECO:0000313" key="3">
    <source>
        <dbReference type="Proteomes" id="UP001605036"/>
    </source>
</evidence>
<dbReference type="PROSITE" id="PS51934">
    <property type="entry name" value="LRAT"/>
    <property type="match status" value="1"/>
</dbReference>
<organism evidence="2 3">
    <name type="scientific">Riccia fluitans</name>
    <dbReference type="NCBI Taxonomy" id="41844"/>
    <lineage>
        <taxon>Eukaryota</taxon>
        <taxon>Viridiplantae</taxon>
        <taxon>Streptophyta</taxon>
        <taxon>Embryophyta</taxon>
        <taxon>Marchantiophyta</taxon>
        <taxon>Marchantiopsida</taxon>
        <taxon>Marchantiidae</taxon>
        <taxon>Marchantiales</taxon>
        <taxon>Ricciaceae</taxon>
        <taxon>Riccia</taxon>
    </lineage>
</organism>
<evidence type="ECO:0000313" key="2">
    <source>
        <dbReference type="EMBL" id="KAL2644266.1"/>
    </source>
</evidence>
<dbReference type="EMBL" id="JBHFFA010000002">
    <property type="protein sequence ID" value="KAL2644266.1"/>
    <property type="molecule type" value="Genomic_DNA"/>
</dbReference>
<comment type="caution">
    <text evidence="2">The sequence shown here is derived from an EMBL/GenBank/DDBJ whole genome shotgun (WGS) entry which is preliminary data.</text>
</comment>
<keyword evidence="3" id="KW-1185">Reference proteome</keyword>
<name>A0ABD1Z9B3_9MARC</name>
<feature type="domain" description="LRAT" evidence="1">
    <location>
        <begin position="20"/>
        <end position="170"/>
    </location>
</feature>
<evidence type="ECO:0000259" key="1">
    <source>
        <dbReference type="PROSITE" id="PS51934"/>
    </source>
</evidence>
<accession>A0ABD1Z9B3</accession>
<dbReference type="Gene3D" id="3.90.1720.10">
    <property type="entry name" value="endopeptidase domain like (from Nostoc punctiforme)"/>
    <property type="match status" value="1"/>
</dbReference>
<sequence length="319" mass="34272">MGVLSNRVAKDDILPGDHIYSWRSAYTYAHHGIYCGNNKVIHFTRGRNEELGTGNQYLDVFLASSRPDSASKSCPDCGMHGDSNGVVLSCLNCFLAGCPLYRFEYGENTLTFLAKARGGTCSLADSDPTDVVLHRANYLLNNGFGCYHIFHNNCEDFAIYCKTGLLVVDKNLIGRSGQAASVFGAPFAAVISSPLRFMMTNPWGAAAVSAGVYFFCRYATDIGIRKDVAKVAVEDLAVNLGWSRIAAGVEEVSDTASLLISSVRDHSASDTATSSARLEILPTGSLPVTETAGPTHAEVEAVATLKVLEVSHCKRHKSS</sequence>
<dbReference type="Pfam" id="PF04970">
    <property type="entry name" value="LRAT"/>
    <property type="match status" value="1"/>
</dbReference>
<dbReference type="PANTHER" id="PTHR46137">
    <property type="entry name" value="OS05G0310600 PROTEIN"/>
    <property type="match status" value="1"/>
</dbReference>
<dbReference type="AlphaFoldDB" id="A0ABD1Z9B3"/>
<reference evidence="2 3" key="1">
    <citation type="submission" date="2024-09" db="EMBL/GenBank/DDBJ databases">
        <title>Chromosome-scale assembly of Riccia fluitans.</title>
        <authorList>
            <person name="Paukszto L."/>
            <person name="Sawicki J."/>
            <person name="Karawczyk K."/>
            <person name="Piernik-Szablinska J."/>
            <person name="Szczecinska M."/>
            <person name="Mazdziarz M."/>
        </authorList>
    </citation>
    <scope>NUCLEOTIDE SEQUENCE [LARGE SCALE GENOMIC DNA]</scope>
    <source>
        <strain evidence="2">Rf_01</strain>
        <tissue evidence="2">Aerial parts of the thallus</tissue>
    </source>
</reference>
<proteinExistence type="predicted"/>
<dbReference type="InterPro" id="IPR007053">
    <property type="entry name" value="LRAT_dom"/>
</dbReference>